<dbReference type="Gene3D" id="3.30.70.360">
    <property type="match status" value="1"/>
</dbReference>
<organism evidence="4 5">
    <name type="scientific">Candidatus Thermofonsia Clade 1 bacterium</name>
    <dbReference type="NCBI Taxonomy" id="2364210"/>
    <lineage>
        <taxon>Bacteria</taxon>
        <taxon>Bacillati</taxon>
        <taxon>Chloroflexota</taxon>
        <taxon>Candidatus Thermofontia</taxon>
        <taxon>Candidatus Thermofonsia Clade 1</taxon>
    </lineage>
</organism>
<protein>
    <submittedName>
        <fullName evidence="4">YgeY family selenium metabolism-linked hydrolase</fullName>
    </submittedName>
</protein>
<dbReference type="Pfam" id="PF07687">
    <property type="entry name" value="M20_dimer"/>
    <property type="match status" value="1"/>
</dbReference>
<evidence type="ECO:0000256" key="1">
    <source>
        <dbReference type="ARBA" id="ARBA00022723"/>
    </source>
</evidence>
<dbReference type="GO" id="GO:0016787">
    <property type="term" value="F:hydrolase activity"/>
    <property type="evidence" value="ECO:0007669"/>
    <property type="project" value="UniProtKB-KW"/>
</dbReference>
<evidence type="ECO:0000256" key="2">
    <source>
        <dbReference type="ARBA" id="ARBA00022801"/>
    </source>
</evidence>
<dbReference type="SUPFAM" id="SSF55031">
    <property type="entry name" value="Bacterial exopeptidase dimerisation domain"/>
    <property type="match status" value="1"/>
</dbReference>
<proteinExistence type="predicted"/>
<evidence type="ECO:0000313" key="5">
    <source>
        <dbReference type="Proteomes" id="UP000228921"/>
    </source>
</evidence>
<feature type="domain" description="Peptidase M20 dimerisation" evidence="3">
    <location>
        <begin position="178"/>
        <end position="280"/>
    </location>
</feature>
<dbReference type="GO" id="GO:0046872">
    <property type="term" value="F:metal ion binding"/>
    <property type="evidence" value="ECO:0007669"/>
    <property type="project" value="UniProtKB-KW"/>
</dbReference>
<dbReference type="Gene3D" id="3.40.630.10">
    <property type="entry name" value="Zn peptidases"/>
    <property type="match status" value="2"/>
</dbReference>
<dbReference type="AlphaFoldDB" id="A0A2M8P2G9"/>
<keyword evidence="2 4" id="KW-0378">Hydrolase</keyword>
<evidence type="ECO:0000313" key="4">
    <source>
        <dbReference type="EMBL" id="PJF31751.1"/>
    </source>
</evidence>
<reference evidence="4 5" key="1">
    <citation type="submission" date="2017-11" db="EMBL/GenBank/DDBJ databases">
        <title>Evolution of Phototrophy in the Chloroflexi Phylum Driven by Horizontal Gene Transfer.</title>
        <authorList>
            <person name="Ward L.M."/>
            <person name="Hemp J."/>
            <person name="Shih P.M."/>
            <person name="Mcglynn S.E."/>
            <person name="Fischer W."/>
        </authorList>
    </citation>
    <scope>NUCLEOTIDE SEQUENCE [LARGE SCALE GENOMIC DNA]</scope>
    <source>
        <strain evidence="4">CP2_2F</strain>
    </source>
</reference>
<dbReference type="EMBL" id="PGTK01000002">
    <property type="protein sequence ID" value="PJF31751.1"/>
    <property type="molecule type" value="Genomic_DNA"/>
</dbReference>
<dbReference type="InterPro" id="IPR036264">
    <property type="entry name" value="Bact_exopeptidase_dim_dom"/>
</dbReference>
<evidence type="ECO:0000259" key="3">
    <source>
        <dbReference type="Pfam" id="PF07687"/>
    </source>
</evidence>
<dbReference type="Proteomes" id="UP000228921">
    <property type="component" value="Unassembled WGS sequence"/>
</dbReference>
<dbReference type="SUPFAM" id="SSF53187">
    <property type="entry name" value="Zn-dependent exopeptidases"/>
    <property type="match status" value="1"/>
</dbReference>
<keyword evidence="1" id="KW-0479">Metal-binding</keyword>
<accession>A0A2M8P2G9</accession>
<dbReference type="PANTHER" id="PTHR43808">
    <property type="entry name" value="ACETYLORNITHINE DEACETYLASE"/>
    <property type="match status" value="1"/>
</dbReference>
<dbReference type="InterPro" id="IPR050072">
    <property type="entry name" value="Peptidase_M20A"/>
</dbReference>
<dbReference type="Pfam" id="PF01546">
    <property type="entry name" value="Peptidase_M20"/>
    <property type="match status" value="1"/>
</dbReference>
<dbReference type="InterPro" id="IPR002933">
    <property type="entry name" value="Peptidase_M20"/>
</dbReference>
<dbReference type="InterPro" id="IPR011650">
    <property type="entry name" value="Peptidase_M20_dimer"/>
</dbReference>
<comment type="caution">
    <text evidence="4">The sequence shown here is derived from an EMBL/GenBank/DDBJ whole genome shotgun (WGS) entry which is preliminary data.</text>
</comment>
<sequence>MERLKMMLSEARREQILAIAQSLVQIPSLSGEEGTVIERTAQWMRELGYDSVQVDECGNLVGVLYGGEGATVVYDSHVDTVAVGDLSAWRHDPFGGTVAEGRLYGRGTCDMKGSLAASLAALAYAKQDGVLRGTALVSASVGEEVIEGLAFSRVLERYAPDLVVICESTELRLVTAGRGRAEITITTYGKSAHASTPQLGVNALKHMAKLVSALDQLVPPEHERLGKGILEPTEIISAPFPSVSVLPYQCRVRYDRRVLLGETAESVLEPIHATIAALAAADPTFRAEANVDVGSFTCYTGNTLYGKKFQVAWQTDLDSPFVRAAQALLQRTGQAAQIGHYNFCTNGSYAASIGLPVIGYGAGSETTAHITDEYLALDQLFGAAEGYYALGTAFWG</sequence>
<gene>
    <name evidence="4" type="ORF">CUN51_02075</name>
</gene>
<name>A0A2M8P2G9_9CHLR</name>
<dbReference type="NCBIfam" id="NF009555">
    <property type="entry name" value="PRK13004.1"/>
    <property type="match status" value="1"/>
</dbReference>